<dbReference type="InterPro" id="IPR015720">
    <property type="entry name" value="Emp24-like"/>
</dbReference>
<evidence type="ECO:0000313" key="12">
    <source>
        <dbReference type="RefSeq" id="XP_022159050.1"/>
    </source>
</evidence>
<dbReference type="InterPro" id="IPR009038">
    <property type="entry name" value="GOLD_dom"/>
</dbReference>
<dbReference type="Pfam" id="PF01105">
    <property type="entry name" value="EMP24_GP25L"/>
    <property type="match status" value="1"/>
</dbReference>
<evidence type="ECO:0000256" key="7">
    <source>
        <dbReference type="RuleBase" id="RU003827"/>
    </source>
</evidence>
<keyword evidence="6 8" id="KW-0472">Membrane</keyword>
<feature type="chain" id="PRO_5026784644" evidence="9">
    <location>
        <begin position="20"/>
        <end position="213"/>
    </location>
</feature>
<evidence type="ECO:0000259" key="10">
    <source>
        <dbReference type="PROSITE" id="PS50866"/>
    </source>
</evidence>
<comment type="similarity">
    <text evidence="2 7">Belongs to the EMP24/GP25L family.</text>
</comment>
<dbReference type="GO" id="GO:0016020">
    <property type="term" value="C:membrane"/>
    <property type="evidence" value="ECO:0007669"/>
    <property type="project" value="UniProtKB-SubCell"/>
</dbReference>
<feature type="domain" description="GOLD" evidence="10">
    <location>
        <begin position="33"/>
        <end position="148"/>
    </location>
</feature>
<reference evidence="12" key="1">
    <citation type="submission" date="2025-08" db="UniProtKB">
        <authorList>
            <consortium name="RefSeq"/>
        </authorList>
    </citation>
    <scope>IDENTIFICATION</scope>
    <source>
        <strain evidence="12">OHB3-1</strain>
    </source>
</reference>
<proteinExistence type="inferred from homology"/>
<feature type="signal peptide" evidence="9">
    <location>
        <begin position="1"/>
        <end position="19"/>
    </location>
</feature>
<comment type="subcellular location">
    <subcellularLocation>
        <location evidence="1 7">Membrane</location>
        <topology evidence="1 7">Single-pass type I membrane protein</topology>
    </subcellularLocation>
</comment>
<evidence type="ECO:0000256" key="5">
    <source>
        <dbReference type="ARBA" id="ARBA00022989"/>
    </source>
</evidence>
<dbReference type="PANTHER" id="PTHR22811">
    <property type="entry name" value="TRANSMEMBRANE EMP24 DOMAIN-CONTAINING PROTEIN"/>
    <property type="match status" value="1"/>
</dbReference>
<evidence type="ECO:0000256" key="3">
    <source>
        <dbReference type="ARBA" id="ARBA00022692"/>
    </source>
</evidence>
<evidence type="ECO:0000256" key="2">
    <source>
        <dbReference type="ARBA" id="ARBA00007104"/>
    </source>
</evidence>
<keyword evidence="4 9" id="KW-0732">Signal</keyword>
<evidence type="ECO:0000256" key="4">
    <source>
        <dbReference type="ARBA" id="ARBA00022729"/>
    </source>
</evidence>
<evidence type="ECO:0000256" key="6">
    <source>
        <dbReference type="ARBA" id="ARBA00023136"/>
    </source>
</evidence>
<evidence type="ECO:0000313" key="11">
    <source>
        <dbReference type="Proteomes" id="UP000504603"/>
    </source>
</evidence>
<evidence type="ECO:0000256" key="1">
    <source>
        <dbReference type="ARBA" id="ARBA00004479"/>
    </source>
</evidence>
<dbReference type="PROSITE" id="PS50866">
    <property type="entry name" value="GOLD"/>
    <property type="match status" value="1"/>
</dbReference>
<dbReference type="Proteomes" id="UP000504603">
    <property type="component" value="Unplaced"/>
</dbReference>
<keyword evidence="3 7" id="KW-0812">Transmembrane</keyword>
<dbReference type="AlphaFoldDB" id="A0A6J1DXJ4"/>
<keyword evidence="5 8" id="KW-1133">Transmembrane helix</keyword>
<feature type="transmembrane region" description="Helical" evidence="8">
    <location>
        <begin position="181"/>
        <end position="201"/>
    </location>
</feature>
<dbReference type="RefSeq" id="XP_022159050.1">
    <property type="nucleotide sequence ID" value="XM_022303358.1"/>
</dbReference>
<evidence type="ECO:0000256" key="9">
    <source>
        <dbReference type="SAM" id="SignalP"/>
    </source>
</evidence>
<sequence>MIRFFAAFQLLMLLGFLSSESESLRFELPSGHTKCISEDLKANAMTVGKYHVVNPNEGQPMPDGHRITVRVTSPAGNTFHYADNVESGHFGFVVTETGDLMTCFWAADHQPTLTLTVDFDWRAGVAAKDWSNVAKKGSVEVMELELKKLFETANSIQEEMYYLRAREEEMQDLNKSTNTKMAWLSLLSLFVCLSVAGLQIWHLKTFFEKKKLI</sequence>
<dbReference type="OrthoDB" id="1929172at2759"/>
<dbReference type="KEGG" id="mcha:111025492"/>
<organism evidence="11 12">
    <name type="scientific">Momordica charantia</name>
    <name type="common">Bitter gourd</name>
    <name type="synonym">Balsam pear</name>
    <dbReference type="NCBI Taxonomy" id="3673"/>
    <lineage>
        <taxon>Eukaryota</taxon>
        <taxon>Viridiplantae</taxon>
        <taxon>Streptophyta</taxon>
        <taxon>Embryophyta</taxon>
        <taxon>Tracheophyta</taxon>
        <taxon>Spermatophyta</taxon>
        <taxon>Magnoliopsida</taxon>
        <taxon>eudicotyledons</taxon>
        <taxon>Gunneridae</taxon>
        <taxon>Pentapetalae</taxon>
        <taxon>rosids</taxon>
        <taxon>fabids</taxon>
        <taxon>Cucurbitales</taxon>
        <taxon>Cucurbitaceae</taxon>
        <taxon>Momordiceae</taxon>
        <taxon>Momordica</taxon>
    </lineage>
</organism>
<accession>A0A6J1DXJ4</accession>
<dbReference type="SMART" id="SM01190">
    <property type="entry name" value="EMP24_GP25L"/>
    <property type="match status" value="1"/>
</dbReference>
<keyword evidence="11" id="KW-1185">Reference proteome</keyword>
<protein>
    <submittedName>
        <fullName evidence="12">Transmembrane emp24 domain-containing protein p24delta9-like</fullName>
    </submittedName>
</protein>
<name>A0A6J1DXJ4_MOMCH</name>
<gene>
    <name evidence="12" type="primary">LOC111025492</name>
</gene>
<dbReference type="GeneID" id="111025492"/>
<evidence type="ECO:0000256" key="8">
    <source>
        <dbReference type="SAM" id="Phobius"/>
    </source>
</evidence>